<dbReference type="Gene3D" id="3.90.1590.10">
    <property type="entry name" value="glutathione-dependent formaldehyde- activating enzyme (gfa)"/>
    <property type="match status" value="1"/>
</dbReference>
<dbReference type="SUPFAM" id="SSF51316">
    <property type="entry name" value="Mss4-like"/>
    <property type="match status" value="1"/>
</dbReference>
<dbReference type="RefSeq" id="WP_284341114.1">
    <property type="nucleotide sequence ID" value="NZ_BSNS01000012.1"/>
</dbReference>
<evidence type="ECO:0000256" key="1">
    <source>
        <dbReference type="ARBA" id="ARBA00005495"/>
    </source>
</evidence>
<keyword evidence="3" id="KW-0862">Zinc</keyword>
<dbReference type="EMBL" id="BSNS01000012">
    <property type="protein sequence ID" value="GLQ55696.1"/>
    <property type="molecule type" value="Genomic_DNA"/>
</dbReference>
<dbReference type="PANTHER" id="PTHR33337">
    <property type="entry name" value="GFA DOMAIN-CONTAINING PROTEIN"/>
    <property type="match status" value="1"/>
</dbReference>
<dbReference type="Proteomes" id="UP001156691">
    <property type="component" value="Unassembled WGS sequence"/>
</dbReference>
<reference evidence="7" key="1">
    <citation type="journal article" date="2019" name="Int. J. Syst. Evol. Microbiol.">
        <title>The Global Catalogue of Microorganisms (GCM) 10K type strain sequencing project: providing services to taxonomists for standard genome sequencing and annotation.</title>
        <authorList>
            <consortium name="The Broad Institute Genomics Platform"/>
            <consortium name="The Broad Institute Genome Sequencing Center for Infectious Disease"/>
            <person name="Wu L."/>
            <person name="Ma J."/>
        </authorList>
    </citation>
    <scope>NUCLEOTIDE SEQUENCE [LARGE SCALE GENOMIC DNA]</scope>
    <source>
        <strain evidence="7">NBRC 112416</strain>
    </source>
</reference>
<feature type="domain" description="CENP-V/GFA" evidence="5">
    <location>
        <begin position="3"/>
        <end position="114"/>
    </location>
</feature>
<dbReference type="InterPro" id="IPR011057">
    <property type="entry name" value="Mss4-like_sf"/>
</dbReference>
<evidence type="ECO:0000256" key="4">
    <source>
        <dbReference type="ARBA" id="ARBA00023239"/>
    </source>
</evidence>
<dbReference type="InterPro" id="IPR006913">
    <property type="entry name" value="CENP-V/GFA"/>
</dbReference>
<gene>
    <name evidence="6" type="ORF">GCM10010862_29550</name>
</gene>
<comment type="similarity">
    <text evidence="1">Belongs to the Gfa family.</text>
</comment>
<accession>A0ABQ5W7U2</accession>
<keyword evidence="7" id="KW-1185">Reference proteome</keyword>
<protein>
    <submittedName>
        <fullName evidence="6">Aldehyde-activating protein</fullName>
    </submittedName>
</protein>
<evidence type="ECO:0000256" key="2">
    <source>
        <dbReference type="ARBA" id="ARBA00022723"/>
    </source>
</evidence>
<comment type="caution">
    <text evidence="6">The sequence shown here is derived from an EMBL/GenBank/DDBJ whole genome shotgun (WGS) entry which is preliminary data.</text>
</comment>
<dbReference type="Pfam" id="PF04828">
    <property type="entry name" value="GFA"/>
    <property type="match status" value="1"/>
</dbReference>
<dbReference type="PANTHER" id="PTHR33337:SF40">
    <property type="entry name" value="CENP-V_GFA DOMAIN-CONTAINING PROTEIN-RELATED"/>
    <property type="match status" value="1"/>
</dbReference>
<evidence type="ECO:0000313" key="7">
    <source>
        <dbReference type="Proteomes" id="UP001156691"/>
    </source>
</evidence>
<sequence length="130" mass="15007">MEWTGRCLCGKRRYRAVGEPLAQGYCHCSMCRRATGGPFAVLVRFETVDWLDEQPAVYRSSPIAERGFCPDCGTPLFLRYDEDRRMRMTVGSLDRADLIKPDGHYGIESRLPWTRDLGRGLPEDETRERF</sequence>
<evidence type="ECO:0000313" key="6">
    <source>
        <dbReference type="EMBL" id="GLQ55696.1"/>
    </source>
</evidence>
<evidence type="ECO:0000256" key="3">
    <source>
        <dbReference type="ARBA" id="ARBA00022833"/>
    </source>
</evidence>
<proteinExistence type="inferred from homology"/>
<keyword evidence="4" id="KW-0456">Lyase</keyword>
<dbReference type="PROSITE" id="PS51891">
    <property type="entry name" value="CENP_V_GFA"/>
    <property type="match status" value="1"/>
</dbReference>
<organism evidence="6 7">
    <name type="scientific">Devosia nitrariae</name>
    <dbReference type="NCBI Taxonomy" id="2071872"/>
    <lineage>
        <taxon>Bacteria</taxon>
        <taxon>Pseudomonadati</taxon>
        <taxon>Pseudomonadota</taxon>
        <taxon>Alphaproteobacteria</taxon>
        <taxon>Hyphomicrobiales</taxon>
        <taxon>Devosiaceae</taxon>
        <taxon>Devosia</taxon>
    </lineage>
</organism>
<evidence type="ECO:0000259" key="5">
    <source>
        <dbReference type="PROSITE" id="PS51891"/>
    </source>
</evidence>
<name>A0ABQ5W7U2_9HYPH</name>
<keyword evidence="2" id="KW-0479">Metal-binding</keyword>